<reference evidence="1" key="1">
    <citation type="submission" date="2022-07" db="EMBL/GenBank/DDBJ databases">
        <title>Phylogenomic reconstructions and comparative analyses of Kickxellomycotina fungi.</title>
        <authorList>
            <person name="Reynolds N.K."/>
            <person name="Stajich J.E."/>
            <person name="Barry K."/>
            <person name="Grigoriev I.V."/>
            <person name="Crous P."/>
            <person name="Smith M.E."/>
        </authorList>
    </citation>
    <scope>NUCLEOTIDE SEQUENCE</scope>
    <source>
        <strain evidence="1">NBRC 100468</strain>
    </source>
</reference>
<evidence type="ECO:0000313" key="2">
    <source>
        <dbReference type="Proteomes" id="UP001150538"/>
    </source>
</evidence>
<dbReference type="AlphaFoldDB" id="A0A9W7ZR20"/>
<comment type="caution">
    <text evidence="1">The sequence shown here is derived from an EMBL/GenBank/DDBJ whole genome shotgun (WGS) entry which is preliminary data.</text>
</comment>
<dbReference type="Proteomes" id="UP001150538">
    <property type="component" value="Unassembled WGS sequence"/>
</dbReference>
<accession>A0A9W7ZR20</accession>
<name>A0A9W7ZR20_9FUNG</name>
<keyword evidence="2" id="KW-1185">Reference proteome</keyword>
<evidence type="ECO:0000313" key="1">
    <source>
        <dbReference type="EMBL" id="KAJ1914817.1"/>
    </source>
</evidence>
<gene>
    <name evidence="1" type="ORF">H4219_004625</name>
</gene>
<sequence length="272" mass="30474">MSETIACIEWWATQFHKAKLTQVQSICQPEVALQISTISEVAKCEGLNELARNLLHQFHKLSFSPDDLTPDEVINMNKRIMRMVIDGVKDCKSSITQLNVSQIGRLQTYIPLSKQPSQGSSNRDGSYVVNTVSDSEVQSIRTSTQQLSKLIMDLEDNYKESFTLPDNSGSDRVGVESISLDAAREQTIYTLKMMAMAAGACIRCACMVSMRYSTFIKDCQEVAYGYSNHIGDEEFIEELRQSGGDWNVGTVLNEDDDPDFMVVVSLRFTFST</sequence>
<organism evidence="1 2">
    <name type="scientific">Mycoemilia scoparia</name>
    <dbReference type="NCBI Taxonomy" id="417184"/>
    <lineage>
        <taxon>Eukaryota</taxon>
        <taxon>Fungi</taxon>
        <taxon>Fungi incertae sedis</taxon>
        <taxon>Zoopagomycota</taxon>
        <taxon>Kickxellomycotina</taxon>
        <taxon>Kickxellomycetes</taxon>
        <taxon>Kickxellales</taxon>
        <taxon>Kickxellaceae</taxon>
        <taxon>Mycoemilia</taxon>
    </lineage>
</organism>
<proteinExistence type="predicted"/>
<dbReference type="EMBL" id="JANBPU010000179">
    <property type="protein sequence ID" value="KAJ1914817.1"/>
    <property type="molecule type" value="Genomic_DNA"/>
</dbReference>
<protein>
    <submittedName>
        <fullName evidence="1">Uncharacterized protein</fullName>
    </submittedName>
</protein>